<evidence type="ECO:0000256" key="4">
    <source>
        <dbReference type="PIRSR" id="PIRSR601461-2"/>
    </source>
</evidence>
<evidence type="ECO:0000256" key="5">
    <source>
        <dbReference type="RuleBase" id="RU000454"/>
    </source>
</evidence>
<protein>
    <recommendedName>
        <fullName evidence="7">Peptidase A1 domain-containing protein</fullName>
    </recommendedName>
</protein>
<evidence type="ECO:0000313" key="8">
    <source>
        <dbReference type="EMBL" id="KAJ3177657.1"/>
    </source>
</evidence>
<dbReference type="PRINTS" id="PR00792">
    <property type="entry name" value="PEPSIN"/>
</dbReference>
<dbReference type="PANTHER" id="PTHR47966">
    <property type="entry name" value="BETA-SITE APP-CLEAVING ENZYME, ISOFORM A-RELATED"/>
    <property type="match status" value="1"/>
</dbReference>
<feature type="domain" description="Peptidase A1" evidence="7">
    <location>
        <begin position="79"/>
        <end position="423"/>
    </location>
</feature>
<dbReference type="PANTHER" id="PTHR47966:SF51">
    <property type="entry name" value="BETA-SITE APP-CLEAVING ENZYME, ISOFORM A-RELATED"/>
    <property type="match status" value="1"/>
</dbReference>
<evidence type="ECO:0000256" key="6">
    <source>
        <dbReference type="SAM" id="SignalP"/>
    </source>
</evidence>
<name>A0AAD5XQ17_9FUNG</name>
<feature type="active site" evidence="3">
    <location>
        <position position="307"/>
    </location>
</feature>
<reference evidence="8" key="1">
    <citation type="submission" date="2020-05" db="EMBL/GenBank/DDBJ databases">
        <title>Phylogenomic resolution of chytrid fungi.</title>
        <authorList>
            <person name="Stajich J.E."/>
            <person name="Amses K."/>
            <person name="Simmons R."/>
            <person name="Seto K."/>
            <person name="Myers J."/>
            <person name="Bonds A."/>
            <person name="Quandt C.A."/>
            <person name="Barry K."/>
            <person name="Liu P."/>
            <person name="Grigoriev I."/>
            <person name="Longcore J.E."/>
            <person name="James T.Y."/>
        </authorList>
    </citation>
    <scope>NUCLEOTIDE SEQUENCE</scope>
    <source>
        <strain evidence="8">JEL0379</strain>
    </source>
</reference>
<keyword evidence="5" id="KW-0378">Hydrolase</keyword>
<dbReference type="AlphaFoldDB" id="A0AAD5XQ17"/>
<dbReference type="EMBL" id="JADGJQ010000032">
    <property type="protein sequence ID" value="KAJ3177657.1"/>
    <property type="molecule type" value="Genomic_DNA"/>
</dbReference>
<gene>
    <name evidence="8" type="ORF">HDU87_004410</name>
</gene>
<comment type="caution">
    <text evidence="8">The sequence shown here is derived from an EMBL/GenBank/DDBJ whole genome shotgun (WGS) entry which is preliminary data.</text>
</comment>
<dbReference type="Proteomes" id="UP001212152">
    <property type="component" value="Unassembled WGS sequence"/>
</dbReference>
<dbReference type="CDD" id="cd05471">
    <property type="entry name" value="pepsin_like"/>
    <property type="match status" value="1"/>
</dbReference>
<organism evidence="8 9">
    <name type="scientific">Geranomyces variabilis</name>
    <dbReference type="NCBI Taxonomy" id="109894"/>
    <lineage>
        <taxon>Eukaryota</taxon>
        <taxon>Fungi</taxon>
        <taxon>Fungi incertae sedis</taxon>
        <taxon>Chytridiomycota</taxon>
        <taxon>Chytridiomycota incertae sedis</taxon>
        <taxon>Chytridiomycetes</taxon>
        <taxon>Spizellomycetales</taxon>
        <taxon>Powellomycetaceae</taxon>
        <taxon>Geranomyces</taxon>
    </lineage>
</organism>
<feature type="disulfide bond" evidence="4">
    <location>
        <begin position="346"/>
        <end position="386"/>
    </location>
</feature>
<evidence type="ECO:0000256" key="1">
    <source>
        <dbReference type="ARBA" id="ARBA00007447"/>
    </source>
</evidence>
<dbReference type="Pfam" id="PF00026">
    <property type="entry name" value="Asp"/>
    <property type="match status" value="1"/>
</dbReference>
<dbReference type="InterPro" id="IPR001969">
    <property type="entry name" value="Aspartic_peptidase_AS"/>
</dbReference>
<evidence type="ECO:0000256" key="2">
    <source>
        <dbReference type="ARBA" id="ARBA00022750"/>
    </source>
</evidence>
<dbReference type="GO" id="GO:0006508">
    <property type="term" value="P:proteolysis"/>
    <property type="evidence" value="ECO:0007669"/>
    <property type="project" value="UniProtKB-KW"/>
</dbReference>
<dbReference type="InterPro" id="IPR033121">
    <property type="entry name" value="PEPTIDASE_A1"/>
</dbReference>
<dbReference type="InterPro" id="IPR034164">
    <property type="entry name" value="Pepsin-like_dom"/>
</dbReference>
<proteinExistence type="inferred from homology"/>
<keyword evidence="2 5" id="KW-0064">Aspartyl protease</keyword>
<sequence length="428" mass="46083">MHYQLILSSAISLAGLSGVLAVPPSTSAATAVAPSALAQLGTNVHHIAVQKLPAKKPHPRKPLPGRERAVFSPVSNGAYYGMVSVGTPAQQFPVLLDTGSADFWIYAERNKKPVDKSDTLYRPFASSTNKDIHKNSTISYGDGSTSSYAWMTDTVAVGDKRVKSLQIGAAYIDENGVARRSDVTYANTGLLGLSWQDGNTGGFMPAVQTMFAEGAIPRNMFALYLGNERNSTDGALTLGGLDPSRFMAKDFAWNPSPYLFNNATLGQQYFNIDVDQISITKGSSSQVIKTKRSDGHGRGGDREYILDSGTSFFALPTSLVNMLVGATNATLVQDATLVSGGYAVDCKQRKIGPKLSFTIGGKAYDFAPSEWIGEDPTQVEVPGTTCFLELYDIGDSTPFILGDTFLRKYYSVYDFENRRTGLAQALHG</sequence>
<evidence type="ECO:0000313" key="9">
    <source>
        <dbReference type="Proteomes" id="UP001212152"/>
    </source>
</evidence>
<dbReference type="GO" id="GO:0004190">
    <property type="term" value="F:aspartic-type endopeptidase activity"/>
    <property type="evidence" value="ECO:0007669"/>
    <property type="project" value="UniProtKB-KW"/>
</dbReference>
<keyword evidence="5" id="KW-0645">Protease</keyword>
<dbReference type="InterPro" id="IPR021109">
    <property type="entry name" value="Peptidase_aspartic_dom_sf"/>
</dbReference>
<dbReference type="InterPro" id="IPR001461">
    <property type="entry name" value="Aspartic_peptidase_A1"/>
</dbReference>
<feature type="signal peptide" evidence="6">
    <location>
        <begin position="1"/>
        <end position="21"/>
    </location>
</feature>
<feature type="active site" evidence="3">
    <location>
        <position position="97"/>
    </location>
</feature>
<evidence type="ECO:0000259" key="7">
    <source>
        <dbReference type="PROSITE" id="PS51767"/>
    </source>
</evidence>
<keyword evidence="6" id="KW-0732">Signal</keyword>
<keyword evidence="9" id="KW-1185">Reference proteome</keyword>
<dbReference type="Gene3D" id="2.40.70.10">
    <property type="entry name" value="Acid Proteases"/>
    <property type="match status" value="2"/>
</dbReference>
<dbReference type="SUPFAM" id="SSF50630">
    <property type="entry name" value="Acid proteases"/>
    <property type="match status" value="1"/>
</dbReference>
<dbReference type="PROSITE" id="PS00141">
    <property type="entry name" value="ASP_PROTEASE"/>
    <property type="match status" value="1"/>
</dbReference>
<feature type="chain" id="PRO_5042271547" description="Peptidase A1 domain-containing protein" evidence="6">
    <location>
        <begin position="22"/>
        <end position="428"/>
    </location>
</feature>
<accession>A0AAD5XQ17</accession>
<comment type="similarity">
    <text evidence="1 5">Belongs to the peptidase A1 family.</text>
</comment>
<evidence type="ECO:0000256" key="3">
    <source>
        <dbReference type="PIRSR" id="PIRSR601461-1"/>
    </source>
</evidence>
<keyword evidence="4" id="KW-1015">Disulfide bond</keyword>
<dbReference type="PROSITE" id="PS51767">
    <property type="entry name" value="PEPTIDASE_A1"/>
    <property type="match status" value="1"/>
</dbReference>